<name>A0A150IH53_9EURY</name>
<dbReference type="AlphaFoldDB" id="A0A150IH53"/>
<dbReference type="PATRIC" id="fig|1705564.3.peg.2224"/>
<evidence type="ECO:0000313" key="1">
    <source>
        <dbReference type="EMBL" id="KYC44310.1"/>
    </source>
</evidence>
<dbReference type="EMBL" id="LNGD01000303">
    <property type="protein sequence ID" value="KYC44310.1"/>
    <property type="molecule type" value="Genomic_DNA"/>
</dbReference>
<reference evidence="1 2" key="1">
    <citation type="journal article" date="2016" name="ISME J.">
        <title>Chasing the elusive Euryarchaeota class WSA2: genomes reveal a uniquely fastidious methyl-reducing methanogen.</title>
        <authorList>
            <person name="Nobu M.K."/>
            <person name="Narihiro T."/>
            <person name="Kuroda K."/>
            <person name="Mei R."/>
            <person name="Liu W.T."/>
        </authorList>
    </citation>
    <scope>NUCLEOTIDE SEQUENCE [LARGE SCALE GENOMIC DNA]</scope>
    <source>
        <strain evidence="1">U1lsi0528_Bin089</strain>
    </source>
</reference>
<gene>
    <name evidence="1" type="ORF">AMQ74_01984</name>
</gene>
<protein>
    <submittedName>
        <fullName evidence="1">DNA primase large subunit</fullName>
    </submittedName>
</protein>
<accession>A0A150IH53</accession>
<sequence>MNYELDLSNFNESKWYLPPSCEKVRSSSGTICNSDGFCKEKWYILKEKSDTKGDPTKFGEKILSYLDKTRTKEEIIEEFKDKKEVELQLKAFVRNGKIIEKGITSPFMYYLIKKRTTKEVKNEERILQKTL</sequence>
<organism evidence="1 2">
    <name type="scientific">Candidatus Methanofastidiosum methylothiophilum</name>
    <dbReference type="NCBI Taxonomy" id="1705564"/>
    <lineage>
        <taxon>Archaea</taxon>
        <taxon>Methanobacteriati</taxon>
        <taxon>Methanobacteriota</taxon>
        <taxon>Stenosarchaea group</taxon>
        <taxon>Candidatus Methanofastidiosia</taxon>
        <taxon>Candidatus Methanofastidiosales</taxon>
        <taxon>Candidatus Methanofastidiosaceae</taxon>
        <taxon>Candidatus Methanofastidiosum</taxon>
    </lineage>
</organism>
<evidence type="ECO:0000313" key="2">
    <source>
        <dbReference type="Proteomes" id="UP000075578"/>
    </source>
</evidence>
<proteinExistence type="predicted"/>
<dbReference type="Proteomes" id="UP000075578">
    <property type="component" value="Unassembled WGS sequence"/>
</dbReference>
<comment type="caution">
    <text evidence="1">The sequence shown here is derived from an EMBL/GenBank/DDBJ whole genome shotgun (WGS) entry which is preliminary data.</text>
</comment>